<sequence length="158" mass="17953">MSQTNKATFGAGCFWGIQYEFDKLNGVVETAVGFMGGDKENPTYKEVCSDKTAHAEVVEVKYEPDKISYTELLKKFFEIHDPTQVNKQSLDIGSQYRSVIFYYGNEQKESAEEMKKELQQSGKFGARAIATAIEPAGAFWKAEEYHQKYMEKTGRKVC</sequence>
<dbReference type="InterPro" id="IPR002569">
    <property type="entry name" value="Met_Sox_Rdtase_MsrA_dom"/>
</dbReference>
<reference evidence="6 7" key="1">
    <citation type="submission" date="2017-09" db="EMBL/GenBank/DDBJ databases">
        <title>Depth-based differentiation of microbial function through sediment-hosted aquifers and enrichment of novel symbionts in the deep terrestrial subsurface.</title>
        <authorList>
            <person name="Probst A.J."/>
            <person name="Ladd B."/>
            <person name="Jarett J.K."/>
            <person name="Geller-Mcgrath D.E."/>
            <person name="Sieber C.M."/>
            <person name="Emerson J.B."/>
            <person name="Anantharaman K."/>
            <person name="Thomas B.C."/>
            <person name="Malmstrom R."/>
            <person name="Stieglmeier M."/>
            <person name="Klingl A."/>
            <person name="Woyke T."/>
            <person name="Ryan C.M."/>
            <person name="Banfield J.F."/>
        </authorList>
    </citation>
    <scope>NUCLEOTIDE SEQUENCE [LARGE SCALE GENOMIC DNA]</scope>
    <source>
        <strain evidence="6">CG22_combo_CG10-13_8_21_14_all_43_18</strain>
    </source>
</reference>
<dbReference type="EC" id="1.8.4.11" evidence="4"/>
<dbReference type="Gene3D" id="3.30.1060.10">
    <property type="entry name" value="Peptide methionine sulphoxide reductase MsrA"/>
    <property type="match status" value="1"/>
</dbReference>
<dbReference type="SUPFAM" id="SSF55068">
    <property type="entry name" value="Peptide methionine sulfoxide reductase"/>
    <property type="match status" value="1"/>
</dbReference>
<evidence type="ECO:0000256" key="2">
    <source>
        <dbReference type="ARBA" id="ARBA00047806"/>
    </source>
</evidence>
<dbReference type="NCBIfam" id="TIGR00401">
    <property type="entry name" value="msrA"/>
    <property type="match status" value="1"/>
</dbReference>
<name>A0A2H0DWN6_9BACT</name>
<comment type="similarity">
    <text evidence="4">Belongs to the MsrA Met sulfoxide reductase family.</text>
</comment>
<dbReference type="GO" id="GO:0034599">
    <property type="term" value="P:cellular response to oxidative stress"/>
    <property type="evidence" value="ECO:0007669"/>
    <property type="project" value="TreeGrafter"/>
</dbReference>
<protein>
    <recommendedName>
        <fullName evidence="4">Peptide methionine sulfoxide reductase MsrA</fullName>
        <shortName evidence="4">Protein-methionine-S-oxide reductase</shortName>
        <ecNumber evidence="4">1.8.4.11</ecNumber>
    </recommendedName>
    <alternativeName>
        <fullName evidence="4">Peptide-methionine (S)-S-oxide reductase</fullName>
        <shortName evidence="4">Peptide Met(O) reductase</shortName>
    </alternativeName>
</protein>
<dbReference type="InterPro" id="IPR050162">
    <property type="entry name" value="MsrA_MetSO_reductase"/>
</dbReference>
<evidence type="ECO:0000256" key="3">
    <source>
        <dbReference type="ARBA" id="ARBA00048782"/>
    </source>
</evidence>
<dbReference type="HAMAP" id="MF_01401">
    <property type="entry name" value="MsrA"/>
    <property type="match status" value="1"/>
</dbReference>
<dbReference type="InterPro" id="IPR036509">
    <property type="entry name" value="Met_Sox_Rdtase_MsrA_sf"/>
</dbReference>
<accession>A0A2H0DWN6</accession>
<comment type="catalytic activity">
    <reaction evidence="2 4">
        <text>L-methionyl-[protein] + [thioredoxin]-disulfide + H2O = L-methionyl-(S)-S-oxide-[protein] + [thioredoxin]-dithiol</text>
        <dbReference type="Rhea" id="RHEA:14217"/>
        <dbReference type="Rhea" id="RHEA-COMP:10698"/>
        <dbReference type="Rhea" id="RHEA-COMP:10700"/>
        <dbReference type="Rhea" id="RHEA-COMP:12313"/>
        <dbReference type="Rhea" id="RHEA-COMP:12315"/>
        <dbReference type="ChEBI" id="CHEBI:15377"/>
        <dbReference type="ChEBI" id="CHEBI:16044"/>
        <dbReference type="ChEBI" id="CHEBI:29950"/>
        <dbReference type="ChEBI" id="CHEBI:44120"/>
        <dbReference type="ChEBI" id="CHEBI:50058"/>
        <dbReference type="EC" id="1.8.4.11"/>
    </reaction>
</comment>
<evidence type="ECO:0000313" key="6">
    <source>
        <dbReference type="EMBL" id="PIP86594.1"/>
    </source>
</evidence>
<dbReference type="Pfam" id="PF01625">
    <property type="entry name" value="PMSR"/>
    <property type="match status" value="1"/>
</dbReference>
<dbReference type="EMBL" id="PCTS01000016">
    <property type="protein sequence ID" value="PIP86594.1"/>
    <property type="molecule type" value="Genomic_DNA"/>
</dbReference>
<dbReference type="AlphaFoldDB" id="A0A2H0DWN6"/>
<dbReference type="PANTHER" id="PTHR42799:SF2">
    <property type="entry name" value="MITOCHONDRIAL PEPTIDE METHIONINE SULFOXIDE REDUCTASE"/>
    <property type="match status" value="1"/>
</dbReference>
<comment type="catalytic activity">
    <reaction evidence="3 4">
        <text>[thioredoxin]-disulfide + L-methionine + H2O = L-methionine (S)-S-oxide + [thioredoxin]-dithiol</text>
        <dbReference type="Rhea" id="RHEA:19993"/>
        <dbReference type="Rhea" id="RHEA-COMP:10698"/>
        <dbReference type="Rhea" id="RHEA-COMP:10700"/>
        <dbReference type="ChEBI" id="CHEBI:15377"/>
        <dbReference type="ChEBI" id="CHEBI:29950"/>
        <dbReference type="ChEBI" id="CHEBI:50058"/>
        <dbReference type="ChEBI" id="CHEBI:57844"/>
        <dbReference type="ChEBI" id="CHEBI:58772"/>
        <dbReference type="EC" id="1.8.4.11"/>
    </reaction>
</comment>
<dbReference type="Proteomes" id="UP000231276">
    <property type="component" value="Unassembled WGS sequence"/>
</dbReference>
<comment type="function">
    <text evidence="4">Has an important function as a repair enzyme for proteins that have been inactivated by oxidation. Catalyzes the reversible oxidation-reduction of methionine sulfoxide in proteins to methionine.</text>
</comment>
<evidence type="ECO:0000256" key="1">
    <source>
        <dbReference type="ARBA" id="ARBA00023002"/>
    </source>
</evidence>
<organism evidence="6 7">
    <name type="scientific">Candidatus Campbellbacteria bacterium CG22_combo_CG10-13_8_21_14_all_43_18</name>
    <dbReference type="NCBI Taxonomy" id="1974530"/>
    <lineage>
        <taxon>Bacteria</taxon>
        <taxon>Candidatus Campbelliibacteriota</taxon>
    </lineage>
</organism>
<evidence type="ECO:0000256" key="4">
    <source>
        <dbReference type="HAMAP-Rule" id="MF_01401"/>
    </source>
</evidence>
<feature type="domain" description="Peptide methionine sulphoxide reductase MsrA" evidence="5">
    <location>
        <begin position="6"/>
        <end position="158"/>
    </location>
</feature>
<proteinExistence type="inferred from homology"/>
<comment type="caution">
    <text evidence="6">The sequence shown here is derived from an EMBL/GenBank/DDBJ whole genome shotgun (WGS) entry which is preliminary data.</text>
</comment>
<evidence type="ECO:0000259" key="5">
    <source>
        <dbReference type="Pfam" id="PF01625"/>
    </source>
</evidence>
<dbReference type="GO" id="GO:0008113">
    <property type="term" value="F:peptide-methionine (S)-S-oxide reductase activity"/>
    <property type="evidence" value="ECO:0007669"/>
    <property type="project" value="UniProtKB-UniRule"/>
</dbReference>
<dbReference type="GO" id="GO:0033744">
    <property type="term" value="F:L-methionine:thioredoxin-disulfide S-oxidoreductase activity"/>
    <property type="evidence" value="ECO:0007669"/>
    <property type="project" value="RHEA"/>
</dbReference>
<dbReference type="PANTHER" id="PTHR42799">
    <property type="entry name" value="MITOCHONDRIAL PEPTIDE METHIONINE SULFOXIDE REDUCTASE"/>
    <property type="match status" value="1"/>
</dbReference>
<evidence type="ECO:0000313" key="7">
    <source>
        <dbReference type="Proteomes" id="UP000231276"/>
    </source>
</evidence>
<keyword evidence="1 4" id="KW-0560">Oxidoreductase</keyword>
<dbReference type="GO" id="GO:0005737">
    <property type="term" value="C:cytoplasm"/>
    <property type="evidence" value="ECO:0007669"/>
    <property type="project" value="TreeGrafter"/>
</dbReference>
<feature type="active site" evidence="4">
    <location>
        <position position="13"/>
    </location>
</feature>
<gene>
    <name evidence="4 6" type="primary">msrA</name>
    <name evidence="6" type="ORF">COW82_01240</name>
</gene>